<gene>
    <name evidence="10" type="ORF">K461DRAFT_77695</name>
</gene>
<dbReference type="InterPro" id="IPR055412">
    <property type="entry name" value="UVB_sens_C"/>
</dbReference>
<proteinExistence type="inferred from homology"/>
<dbReference type="GO" id="GO:0016020">
    <property type="term" value="C:membrane"/>
    <property type="evidence" value="ECO:0007669"/>
    <property type="project" value="UniProtKB-SubCell"/>
</dbReference>
<dbReference type="EMBL" id="ML996082">
    <property type="protein sequence ID" value="KAF2155593.1"/>
    <property type="molecule type" value="Genomic_DNA"/>
</dbReference>
<dbReference type="Pfam" id="PF24160">
    <property type="entry name" value="UVB_sens_C"/>
    <property type="match status" value="1"/>
</dbReference>
<keyword evidence="4 7" id="KW-1133">Transmembrane helix</keyword>
<comment type="similarity">
    <text evidence="2">Belongs to the RUS1 family.</text>
</comment>
<dbReference type="InterPro" id="IPR054549">
    <property type="entry name" value="UVB_sens_RUS_dom"/>
</dbReference>
<accession>A0A9P4MJU6</accession>
<keyword evidence="5 7" id="KW-0472">Membrane</keyword>
<name>A0A9P4MJU6_9PEZI</name>
<evidence type="ECO:0000313" key="11">
    <source>
        <dbReference type="Proteomes" id="UP000799439"/>
    </source>
</evidence>
<protein>
    <submittedName>
        <fullName evidence="10">DUF647-domain-containing protein</fullName>
    </submittedName>
</protein>
<feature type="transmembrane region" description="Helical" evidence="7">
    <location>
        <begin position="278"/>
        <end position="297"/>
    </location>
</feature>
<feature type="region of interest" description="Disordered" evidence="6">
    <location>
        <begin position="444"/>
        <end position="467"/>
    </location>
</feature>
<evidence type="ECO:0000313" key="10">
    <source>
        <dbReference type="EMBL" id="KAF2155593.1"/>
    </source>
</evidence>
<sequence>MTDAIPRIVSTDEAGAILATFVASESLPSPTASSSVPAHDQKEKRVTSGVNTHGFVGRNRSVRLDIIRPGNRDHSGLFAHLGSLGDARRFFCDVFLPAGWPHSVTEDYAEYQIYDSLQAFCSSIAGLLASRAVLEGVGVGDATASTTTAVLLSILQESLGRVTTIAFAHRLGTSLEPECKSYRLLADVFNDAAMILECLSPVFPRPSRVPVLACASALKALCGVAAGSSKASLSAHFARWGNLGELNAKDSSQETVISLLGMLAGSAVVSFIRNPVPTWIALLVLLAAHLFLNYRAVRAVRLRTLNRQRACIIFTSWVGRSRIPNPAEVASHERIFERDGVVRDPSGLVIGHCMIGVGFEEYIRRSSGSMSEGRTYNVDRGLLAAAGERGARHGFLLHVDGATRHCWIALAKDCTVEQQVRAWFTACRTLQLLNDRTWMSRQSATDEKTALSERDSSSQAPAVQATKEAEEFVTATFGRLWHELPRAGWDVKTAALETRRSTRFALSTDAEG</sequence>
<evidence type="ECO:0000256" key="2">
    <source>
        <dbReference type="ARBA" id="ARBA00007558"/>
    </source>
</evidence>
<organism evidence="10 11">
    <name type="scientific">Myriangium duriaei CBS 260.36</name>
    <dbReference type="NCBI Taxonomy" id="1168546"/>
    <lineage>
        <taxon>Eukaryota</taxon>
        <taxon>Fungi</taxon>
        <taxon>Dikarya</taxon>
        <taxon>Ascomycota</taxon>
        <taxon>Pezizomycotina</taxon>
        <taxon>Dothideomycetes</taxon>
        <taxon>Dothideomycetidae</taxon>
        <taxon>Myriangiales</taxon>
        <taxon>Myriangiaceae</taxon>
        <taxon>Myriangium</taxon>
    </lineage>
</organism>
<dbReference type="PANTHER" id="PTHR12770">
    <property type="entry name" value="RUS1 FAMILY PROTEIN C16ORF58"/>
    <property type="match status" value="1"/>
</dbReference>
<keyword evidence="3 7" id="KW-0812">Transmembrane</keyword>
<evidence type="ECO:0000256" key="5">
    <source>
        <dbReference type="ARBA" id="ARBA00023136"/>
    </source>
</evidence>
<evidence type="ECO:0000256" key="1">
    <source>
        <dbReference type="ARBA" id="ARBA00004370"/>
    </source>
</evidence>
<feature type="compositionally biased region" description="Basic and acidic residues" evidence="6">
    <location>
        <begin position="444"/>
        <end position="456"/>
    </location>
</feature>
<keyword evidence="11" id="KW-1185">Reference proteome</keyword>
<feature type="domain" description="Protein root UVB sensitive/RUS" evidence="8">
    <location>
        <begin position="88"/>
        <end position="318"/>
    </location>
</feature>
<comment type="caution">
    <text evidence="10">The sequence shown here is derived from an EMBL/GenBank/DDBJ whole genome shotgun (WGS) entry which is preliminary data.</text>
</comment>
<dbReference type="AlphaFoldDB" id="A0A9P4MJU6"/>
<feature type="domain" description="Root UVB sensitive protein C-terminal" evidence="9">
    <location>
        <begin position="390"/>
        <end position="497"/>
    </location>
</feature>
<evidence type="ECO:0000256" key="4">
    <source>
        <dbReference type="ARBA" id="ARBA00022989"/>
    </source>
</evidence>
<dbReference type="Proteomes" id="UP000799439">
    <property type="component" value="Unassembled WGS sequence"/>
</dbReference>
<evidence type="ECO:0000259" key="9">
    <source>
        <dbReference type="Pfam" id="PF24160"/>
    </source>
</evidence>
<dbReference type="OrthoDB" id="364779at2759"/>
<evidence type="ECO:0000256" key="3">
    <source>
        <dbReference type="ARBA" id="ARBA00022692"/>
    </source>
</evidence>
<dbReference type="Pfam" id="PF04884">
    <property type="entry name" value="UVB_sens_prot"/>
    <property type="match status" value="1"/>
</dbReference>
<evidence type="ECO:0000256" key="7">
    <source>
        <dbReference type="SAM" id="Phobius"/>
    </source>
</evidence>
<evidence type="ECO:0000256" key="6">
    <source>
        <dbReference type="SAM" id="MobiDB-lite"/>
    </source>
</evidence>
<dbReference type="InterPro" id="IPR006968">
    <property type="entry name" value="RUS_fam"/>
</dbReference>
<evidence type="ECO:0000259" key="8">
    <source>
        <dbReference type="Pfam" id="PF04884"/>
    </source>
</evidence>
<comment type="subcellular location">
    <subcellularLocation>
        <location evidence="1">Membrane</location>
    </subcellularLocation>
</comment>
<dbReference type="PANTHER" id="PTHR12770:SF31">
    <property type="entry name" value="RUS FAMILY MEMBER 1"/>
    <property type="match status" value="1"/>
</dbReference>
<reference evidence="10" key="1">
    <citation type="journal article" date="2020" name="Stud. Mycol.">
        <title>101 Dothideomycetes genomes: a test case for predicting lifestyles and emergence of pathogens.</title>
        <authorList>
            <person name="Haridas S."/>
            <person name="Albert R."/>
            <person name="Binder M."/>
            <person name="Bloem J."/>
            <person name="Labutti K."/>
            <person name="Salamov A."/>
            <person name="Andreopoulos B."/>
            <person name="Baker S."/>
            <person name="Barry K."/>
            <person name="Bills G."/>
            <person name="Bluhm B."/>
            <person name="Cannon C."/>
            <person name="Castanera R."/>
            <person name="Culley D."/>
            <person name="Daum C."/>
            <person name="Ezra D."/>
            <person name="Gonzalez J."/>
            <person name="Henrissat B."/>
            <person name="Kuo A."/>
            <person name="Liang C."/>
            <person name="Lipzen A."/>
            <person name="Lutzoni F."/>
            <person name="Magnuson J."/>
            <person name="Mondo S."/>
            <person name="Nolan M."/>
            <person name="Ohm R."/>
            <person name="Pangilinan J."/>
            <person name="Park H.-J."/>
            <person name="Ramirez L."/>
            <person name="Alfaro M."/>
            <person name="Sun H."/>
            <person name="Tritt A."/>
            <person name="Yoshinaga Y."/>
            <person name="Zwiers L.-H."/>
            <person name="Turgeon B."/>
            <person name="Goodwin S."/>
            <person name="Spatafora J."/>
            <person name="Crous P."/>
            <person name="Grigoriev I."/>
        </authorList>
    </citation>
    <scope>NUCLEOTIDE SEQUENCE</scope>
    <source>
        <strain evidence="10">CBS 260.36</strain>
    </source>
</reference>